<sequence length="68" mass="7894">MNLLVNIFGNHLTAYPNRAILFALLCHKERTWAVLKILTYYVYVPVFPRCPCSLFIDKNGLQQLRLLG</sequence>
<dbReference type="AlphaFoldDB" id="Q6TFK4"/>
<proteinExistence type="predicted"/>
<dbReference type="EMBL" id="AY422684">
    <property type="protein sequence ID" value="AAQ97873.1"/>
    <property type="molecule type" value="Genomic_DNA"/>
</dbReference>
<evidence type="ECO:0000313" key="1">
    <source>
        <dbReference type="EMBL" id="AAQ97873.1"/>
    </source>
</evidence>
<organism evidence="1">
    <name type="scientific">Photorhabdus luminescens</name>
    <name type="common">Xenorhabdus luminescens</name>
    <dbReference type="NCBI Taxonomy" id="29488"/>
    <lineage>
        <taxon>Bacteria</taxon>
        <taxon>Pseudomonadati</taxon>
        <taxon>Pseudomonadota</taxon>
        <taxon>Gammaproteobacteria</taxon>
        <taxon>Enterobacterales</taxon>
        <taxon>Morganellaceae</taxon>
        <taxon>Photorhabdus</taxon>
    </lineage>
</organism>
<accession>Q6TFK4</accession>
<name>Q6TFK4_PHOLU</name>
<gene>
    <name evidence="1" type="primary">ppoE</name>
</gene>
<protein>
    <submittedName>
        <fullName evidence="1">PpoE</fullName>
    </submittedName>
</protein>
<reference evidence="1" key="1">
    <citation type="submission" date="2003-09" db="EMBL/GenBank/DDBJ databases">
        <title>The flagella of Photorhabdus luminescens are required for biofilm formation and symbiosis.</title>
        <authorList>
            <person name="Bennett H.P.J."/>
            <person name="Joyce S.A."/>
            <person name="Clarke D.J."/>
        </authorList>
    </citation>
    <scope>NUCLEOTIDE SEQUENCE</scope>
    <source>
        <strain evidence="1">TT01</strain>
    </source>
</reference>